<accession>A0AAV5LWM6</accession>
<sequence length="254" mass="29711">MKTCTRVPSYENMRDSNTTRLLEKSIISFSFINMNDMSPVELERHKQEPAEQIPILIHDLDSPPHDHRQYQHQLQQAEREGEEEEGKEPTYHLELLRRRLIEKEASKTSSIMDITFCPNFCMATLKLPPIEVDNHTVPNLMNLMAQEMCPDFMSDFEITSYVSFLNSLIEKAVNVKELRDAGVLCNRLGSDKTVVRLFNKINTKLVPNPEQYKELKHRIQEHSNTAWTTNMTQLYYTCFNSRTWPSLVRYSILV</sequence>
<feature type="region of interest" description="Disordered" evidence="1">
    <location>
        <begin position="62"/>
        <end position="89"/>
    </location>
</feature>
<comment type="caution">
    <text evidence="2">The sequence shown here is derived from an EMBL/GenBank/DDBJ whole genome shotgun (WGS) entry which is preliminary data.</text>
</comment>
<protein>
    <submittedName>
        <fullName evidence="2">Uncharacterized protein</fullName>
    </submittedName>
</protein>
<dbReference type="PANTHER" id="PTHR31549">
    <property type="entry name" value="PROTEIN, PUTATIVE (DUF247)-RELATED-RELATED"/>
    <property type="match status" value="1"/>
</dbReference>
<evidence type="ECO:0000256" key="1">
    <source>
        <dbReference type="SAM" id="MobiDB-lite"/>
    </source>
</evidence>
<proteinExistence type="predicted"/>
<evidence type="ECO:0000313" key="3">
    <source>
        <dbReference type="Proteomes" id="UP001054252"/>
    </source>
</evidence>
<dbReference type="InterPro" id="IPR004158">
    <property type="entry name" value="DUF247_pln"/>
</dbReference>
<keyword evidence="3" id="KW-1185">Reference proteome</keyword>
<name>A0AAV5LWM6_9ROSI</name>
<reference evidence="2 3" key="1">
    <citation type="journal article" date="2021" name="Commun. Biol.">
        <title>The genome of Shorea leprosula (Dipterocarpaceae) highlights the ecological relevance of drought in aseasonal tropical rainforests.</title>
        <authorList>
            <person name="Ng K.K.S."/>
            <person name="Kobayashi M.J."/>
            <person name="Fawcett J.A."/>
            <person name="Hatakeyama M."/>
            <person name="Paape T."/>
            <person name="Ng C.H."/>
            <person name="Ang C.C."/>
            <person name="Tnah L.H."/>
            <person name="Lee C.T."/>
            <person name="Nishiyama T."/>
            <person name="Sese J."/>
            <person name="O'Brien M.J."/>
            <person name="Copetti D."/>
            <person name="Mohd Noor M.I."/>
            <person name="Ong R.C."/>
            <person name="Putra M."/>
            <person name="Sireger I.Z."/>
            <person name="Indrioko S."/>
            <person name="Kosugi Y."/>
            <person name="Izuno A."/>
            <person name="Isagi Y."/>
            <person name="Lee S.L."/>
            <person name="Shimizu K.K."/>
        </authorList>
    </citation>
    <scope>NUCLEOTIDE SEQUENCE [LARGE SCALE GENOMIC DNA]</scope>
    <source>
        <strain evidence="2">214</strain>
    </source>
</reference>
<dbReference type="EMBL" id="BPVZ01000144">
    <property type="protein sequence ID" value="GKV40842.1"/>
    <property type="molecule type" value="Genomic_DNA"/>
</dbReference>
<organism evidence="2 3">
    <name type="scientific">Rubroshorea leprosula</name>
    <dbReference type="NCBI Taxonomy" id="152421"/>
    <lineage>
        <taxon>Eukaryota</taxon>
        <taxon>Viridiplantae</taxon>
        <taxon>Streptophyta</taxon>
        <taxon>Embryophyta</taxon>
        <taxon>Tracheophyta</taxon>
        <taxon>Spermatophyta</taxon>
        <taxon>Magnoliopsida</taxon>
        <taxon>eudicotyledons</taxon>
        <taxon>Gunneridae</taxon>
        <taxon>Pentapetalae</taxon>
        <taxon>rosids</taxon>
        <taxon>malvids</taxon>
        <taxon>Malvales</taxon>
        <taxon>Dipterocarpaceae</taxon>
        <taxon>Rubroshorea</taxon>
    </lineage>
</organism>
<evidence type="ECO:0000313" key="2">
    <source>
        <dbReference type="EMBL" id="GKV40842.1"/>
    </source>
</evidence>
<gene>
    <name evidence="2" type="ORF">SLEP1_g48442</name>
</gene>
<dbReference type="Pfam" id="PF03140">
    <property type="entry name" value="DUF247"/>
    <property type="match status" value="1"/>
</dbReference>
<dbReference type="Proteomes" id="UP001054252">
    <property type="component" value="Unassembled WGS sequence"/>
</dbReference>
<dbReference type="PANTHER" id="PTHR31549:SF260">
    <property type="match status" value="1"/>
</dbReference>
<dbReference type="AlphaFoldDB" id="A0AAV5LWM6"/>